<protein>
    <submittedName>
        <fullName evidence="1">Uncharacterized protein</fullName>
    </submittedName>
</protein>
<evidence type="ECO:0000313" key="2">
    <source>
        <dbReference type="Proteomes" id="UP001469553"/>
    </source>
</evidence>
<organism evidence="1 2">
    <name type="scientific">Ameca splendens</name>
    <dbReference type="NCBI Taxonomy" id="208324"/>
    <lineage>
        <taxon>Eukaryota</taxon>
        <taxon>Metazoa</taxon>
        <taxon>Chordata</taxon>
        <taxon>Craniata</taxon>
        <taxon>Vertebrata</taxon>
        <taxon>Euteleostomi</taxon>
        <taxon>Actinopterygii</taxon>
        <taxon>Neopterygii</taxon>
        <taxon>Teleostei</taxon>
        <taxon>Neoteleostei</taxon>
        <taxon>Acanthomorphata</taxon>
        <taxon>Ovalentaria</taxon>
        <taxon>Atherinomorphae</taxon>
        <taxon>Cyprinodontiformes</taxon>
        <taxon>Goodeidae</taxon>
        <taxon>Ameca</taxon>
    </lineage>
</organism>
<gene>
    <name evidence="1" type="ORF">AMECASPLE_030834</name>
</gene>
<name>A0ABV0ZS27_9TELE</name>
<dbReference type="Proteomes" id="UP001469553">
    <property type="component" value="Unassembled WGS sequence"/>
</dbReference>
<accession>A0ABV0ZS27</accession>
<comment type="caution">
    <text evidence="1">The sequence shown here is derived from an EMBL/GenBank/DDBJ whole genome shotgun (WGS) entry which is preliminary data.</text>
</comment>
<dbReference type="EMBL" id="JAHRIP010069572">
    <property type="protein sequence ID" value="MEQ2308689.1"/>
    <property type="molecule type" value="Genomic_DNA"/>
</dbReference>
<sequence>MAVSRLRVVSEVQGDTVSDILWRDPNKQREIAAGRGESMSEHESMSKKKLEQDCIPSLYGMIGRYMTIFFCYFPTPPSSYYTTGTVMLALYKKPFCVMIIRMYNCAIALTVKQCVDIAAQMLHMQAFCIPPS</sequence>
<evidence type="ECO:0000313" key="1">
    <source>
        <dbReference type="EMBL" id="MEQ2308689.1"/>
    </source>
</evidence>
<reference evidence="1 2" key="1">
    <citation type="submission" date="2021-06" db="EMBL/GenBank/DDBJ databases">
        <authorList>
            <person name="Palmer J.M."/>
        </authorList>
    </citation>
    <scope>NUCLEOTIDE SEQUENCE [LARGE SCALE GENOMIC DNA]</scope>
    <source>
        <strain evidence="1 2">AS_MEX2019</strain>
        <tissue evidence="1">Muscle</tissue>
    </source>
</reference>
<keyword evidence="2" id="KW-1185">Reference proteome</keyword>
<proteinExistence type="predicted"/>